<organism evidence="2 3">
    <name type="scientific">Dinothrombium tinctorium</name>
    <dbReference type="NCBI Taxonomy" id="1965070"/>
    <lineage>
        <taxon>Eukaryota</taxon>
        <taxon>Metazoa</taxon>
        <taxon>Ecdysozoa</taxon>
        <taxon>Arthropoda</taxon>
        <taxon>Chelicerata</taxon>
        <taxon>Arachnida</taxon>
        <taxon>Acari</taxon>
        <taxon>Acariformes</taxon>
        <taxon>Trombidiformes</taxon>
        <taxon>Prostigmata</taxon>
        <taxon>Anystina</taxon>
        <taxon>Parasitengona</taxon>
        <taxon>Trombidioidea</taxon>
        <taxon>Trombidiidae</taxon>
        <taxon>Dinothrombium</taxon>
    </lineage>
</organism>
<dbReference type="OrthoDB" id="6483752at2759"/>
<dbReference type="AlphaFoldDB" id="A0A3S3QGM4"/>
<proteinExistence type="predicted"/>
<gene>
    <name evidence="2" type="ORF">B4U79_18159</name>
</gene>
<keyword evidence="1" id="KW-0732">Signal</keyword>
<dbReference type="InterPro" id="IPR033379">
    <property type="entry name" value="Acid_Pase_AS"/>
</dbReference>
<dbReference type="EMBL" id="NCKU01002918">
    <property type="protein sequence ID" value="RWS08547.1"/>
    <property type="molecule type" value="Genomic_DNA"/>
</dbReference>
<evidence type="ECO:0000313" key="3">
    <source>
        <dbReference type="Proteomes" id="UP000285301"/>
    </source>
</evidence>
<keyword evidence="3" id="KW-1185">Reference proteome</keyword>
<evidence type="ECO:0000313" key="2">
    <source>
        <dbReference type="EMBL" id="RWS08547.1"/>
    </source>
</evidence>
<dbReference type="SUPFAM" id="SSF53254">
    <property type="entry name" value="Phosphoglycerate mutase-like"/>
    <property type="match status" value="1"/>
</dbReference>
<protein>
    <submittedName>
        <fullName evidence="2">Prostatic acid phosphatase-like protein</fullName>
    </submittedName>
</protein>
<dbReference type="InterPro" id="IPR029033">
    <property type="entry name" value="His_PPase_superfam"/>
</dbReference>
<accession>A0A3S3QGM4</accession>
<feature type="signal peptide" evidence="1">
    <location>
        <begin position="1"/>
        <end position="20"/>
    </location>
</feature>
<feature type="chain" id="PRO_5018571387" evidence="1">
    <location>
        <begin position="21"/>
        <end position="62"/>
    </location>
</feature>
<dbReference type="Gene3D" id="3.40.50.1240">
    <property type="entry name" value="Phosphoglycerate mutase-like"/>
    <property type="match status" value="1"/>
</dbReference>
<comment type="caution">
    <text evidence="2">The sequence shown here is derived from an EMBL/GenBank/DDBJ whole genome shotgun (WGS) entry which is preliminary data.</text>
</comment>
<name>A0A3S3QGM4_9ACAR</name>
<evidence type="ECO:0000256" key="1">
    <source>
        <dbReference type="SAM" id="SignalP"/>
    </source>
</evidence>
<dbReference type="Proteomes" id="UP000285301">
    <property type="component" value="Unassembled WGS sequence"/>
</dbReference>
<reference evidence="2 3" key="1">
    <citation type="journal article" date="2018" name="Gigascience">
        <title>Genomes of trombidid mites reveal novel predicted allergens and laterally-transferred genes associated with secondary metabolism.</title>
        <authorList>
            <person name="Dong X."/>
            <person name="Chaisiri K."/>
            <person name="Xia D."/>
            <person name="Armstrong S.D."/>
            <person name="Fang Y."/>
            <person name="Donnelly M.J."/>
            <person name="Kadowaki T."/>
            <person name="McGarry J.W."/>
            <person name="Darby A.C."/>
            <person name="Makepeace B.L."/>
        </authorList>
    </citation>
    <scope>NUCLEOTIDE SEQUENCE [LARGE SCALE GENOMIC DNA]</scope>
    <source>
        <strain evidence="2">UoL-WK</strain>
    </source>
</reference>
<sequence>MSKFAFPIICFLFFLTTNKCDHLKSVVVIHRHGDRTPTSPYENDPYRNNSFWPDGWGQLTSV</sequence>
<dbReference type="PROSITE" id="PS00616">
    <property type="entry name" value="HIS_ACID_PHOSPHAT_1"/>
    <property type="match status" value="1"/>
</dbReference>
<dbReference type="GO" id="GO:0016791">
    <property type="term" value="F:phosphatase activity"/>
    <property type="evidence" value="ECO:0007669"/>
    <property type="project" value="UniProtKB-ARBA"/>
</dbReference>
<dbReference type="STRING" id="1965070.A0A3S3QGM4"/>